<reference evidence="5" key="2">
    <citation type="submission" date="2017-05" db="EMBL/GenBank/DDBJ databases">
        <title>Improved OligoMM genomes.</title>
        <authorList>
            <person name="Garzetti D."/>
        </authorList>
    </citation>
    <scope>NUCLEOTIDE SEQUENCE [LARGE SCALE GENOMIC DNA]</scope>
    <source>
        <strain evidence="5">KB18</strain>
    </source>
</reference>
<dbReference type="GO" id="GO:0004560">
    <property type="term" value="F:alpha-L-fucosidase activity"/>
    <property type="evidence" value="ECO:0007669"/>
    <property type="project" value="TreeGrafter"/>
</dbReference>
<feature type="domain" description="Glycosyl hydrolase family 95 N-terminal" evidence="1">
    <location>
        <begin position="11"/>
        <end position="255"/>
    </location>
</feature>
<sequence>MGERSSRKEVFHRPAASWHEGFPIGNGRMGAVVYGDYKREILAVNEDTLWSGYPSETWPGFSREASARAAEFCRLGRNREAMELLETEGRGAGDVQMYAPFGNVILEFLGERSIEDYRRELDLGDAVIRAAYACNGRQYRHTVFCSAADQVLAYRVEAGEPFSLRITAEDGFLRHTDYTSKGFLARGECPGRNSFSVTQGHGPLSFSDKPEERGMRYVGLGQVVTDGEGVPREEGLLIEEATRVTIFLCIRSSFAGFDRHPFTQGLEETALAERDMAAFEKDFDAMLAGHIREYRSYFDRVALDLGESPDSGTDTDQRIRNAEKGEPDPDLAALLFDFGRYLLISCSRPGTQAANLQGLWNREKFPPWFCDYTVNINTEMNYWLTGPCNLDELAEPLARLNRELLDNGRITARAMGREGSACFHNTDLWRKASPARGKTSWAYWPFGSAWMCRNLYETYLFSGDKDYLRGLLPVLRENALFCESSLSETPEGLAVCPATSPENEFLIDDRPVPTAYYTEHTLAVVRNLFRDYAEACRTMGELREAERYEELLGRIAPIKIGAFGQVMEWDREFQESDVHHRHLSNLYELHPGRGISQSTPELQRAAEVTLERRGDEGTGWSLAWKLLMWARLENGLRFQQVMNRLFRLVDPEAAGQCKGP</sequence>
<evidence type="ECO:0000313" key="5">
    <source>
        <dbReference type="Proteomes" id="UP000196710"/>
    </source>
</evidence>
<dbReference type="Pfam" id="PF22124">
    <property type="entry name" value="Glyco_hydro_95_cat"/>
    <property type="match status" value="1"/>
</dbReference>
<keyword evidence="5" id="KW-1185">Reference proteome</keyword>
<dbReference type="KEGG" id="amur:ADH66_04770"/>
<dbReference type="InterPro" id="IPR027414">
    <property type="entry name" value="GH95_N_dom"/>
</dbReference>
<organism evidence="4 6">
    <name type="scientific">Acutalibacter muris</name>
    <dbReference type="NCBI Taxonomy" id="1796620"/>
    <lineage>
        <taxon>Bacteria</taxon>
        <taxon>Bacillati</taxon>
        <taxon>Bacillota</taxon>
        <taxon>Clostridia</taxon>
        <taxon>Eubacteriales</taxon>
        <taxon>Acutalibacteraceae</taxon>
        <taxon>Acutalibacter</taxon>
    </lineage>
</organism>
<dbReference type="AlphaFoldDB" id="A0A1Z2XNK4"/>
<accession>A0A1Z2XNK4</accession>
<gene>
    <name evidence="3" type="ORF">ADH66_04770</name>
    <name evidence="4" type="ORF">I5Q82_14840</name>
</gene>
<name>A0A1Z2XNK4_9FIRM</name>
<dbReference type="EMBL" id="CP065321">
    <property type="protein sequence ID" value="QQR29317.1"/>
    <property type="molecule type" value="Genomic_DNA"/>
</dbReference>
<dbReference type="InterPro" id="IPR054363">
    <property type="entry name" value="GH95_cat"/>
</dbReference>
<evidence type="ECO:0000259" key="1">
    <source>
        <dbReference type="Pfam" id="PF14498"/>
    </source>
</evidence>
<dbReference type="PANTHER" id="PTHR31084">
    <property type="entry name" value="ALPHA-L-FUCOSIDASE 2"/>
    <property type="match status" value="1"/>
</dbReference>
<dbReference type="InterPro" id="IPR008928">
    <property type="entry name" value="6-hairpin_glycosidase_sf"/>
</dbReference>
<dbReference type="Gene3D" id="1.50.10.10">
    <property type="match status" value="1"/>
</dbReference>
<evidence type="ECO:0000313" key="6">
    <source>
        <dbReference type="Proteomes" id="UP000596035"/>
    </source>
</evidence>
<dbReference type="SUPFAM" id="SSF48208">
    <property type="entry name" value="Six-hairpin glycosidases"/>
    <property type="match status" value="1"/>
</dbReference>
<keyword evidence="4" id="KW-0378">Hydrolase</keyword>
<dbReference type="Proteomes" id="UP000596035">
    <property type="component" value="Chromosome"/>
</dbReference>
<dbReference type="InterPro" id="IPR012341">
    <property type="entry name" value="6hp_glycosidase-like_sf"/>
</dbReference>
<evidence type="ECO:0000313" key="3">
    <source>
        <dbReference type="EMBL" id="ASB40029.1"/>
    </source>
</evidence>
<reference evidence="4 6" key="3">
    <citation type="submission" date="2020-11" db="EMBL/GenBank/DDBJ databases">
        <title>Closed and high quality bacterial genomes of the OMM12 community.</title>
        <authorList>
            <person name="Marbouty M."/>
            <person name="Lamy-Besnier Q."/>
            <person name="Debarbieux L."/>
            <person name="Koszul R."/>
        </authorList>
    </citation>
    <scope>NUCLEOTIDE SEQUENCE [LARGE SCALE GENOMIC DNA]</scope>
    <source>
        <strain evidence="4 6">KB18</strain>
    </source>
</reference>
<dbReference type="Proteomes" id="UP000196710">
    <property type="component" value="Chromosome"/>
</dbReference>
<dbReference type="GO" id="GO:0005975">
    <property type="term" value="P:carbohydrate metabolic process"/>
    <property type="evidence" value="ECO:0007669"/>
    <property type="project" value="InterPro"/>
</dbReference>
<dbReference type="PANTHER" id="PTHR31084:SF0">
    <property type="entry name" value="ALPHA-L-FUCOSIDASE 2"/>
    <property type="match status" value="1"/>
</dbReference>
<dbReference type="Pfam" id="PF14498">
    <property type="entry name" value="Glyco_hyd_65N_2"/>
    <property type="match status" value="1"/>
</dbReference>
<proteinExistence type="predicted"/>
<evidence type="ECO:0000259" key="2">
    <source>
        <dbReference type="Pfam" id="PF22124"/>
    </source>
</evidence>
<reference evidence="3" key="1">
    <citation type="journal article" date="2017" name="Genome Announc.">
        <title>High-Quality Whole-Genome Sequences of the Oligo-Mouse-Microbiota Bacterial Community.</title>
        <authorList>
            <person name="Garzetti D."/>
            <person name="Brugiroux S."/>
            <person name="Bunk B."/>
            <person name="Pukall R."/>
            <person name="McCoy K.D."/>
            <person name="Macpherson A.J."/>
            <person name="Stecher B."/>
        </authorList>
    </citation>
    <scope>NUCLEOTIDE SEQUENCE</scope>
    <source>
        <strain evidence="3">KB18</strain>
    </source>
</reference>
<evidence type="ECO:0000313" key="4">
    <source>
        <dbReference type="EMBL" id="QQR29317.1"/>
    </source>
</evidence>
<feature type="domain" description="Glycosyl hydrolase family 95 catalytic" evidence="2">
    <location>
        <begin position="283"/>
        <end position="647"/>
    </location>
</feature>
<dbReference type="EMBL" id="CP021422">
    <property type="protein sequence ID" value="ASB40029.1"/>
    <property type="molecule type" value="Genomic_DNA"/>
</dbReference>
<protein>
    <submittedName>
        <fullName evidence="4">Glycoside hydrolase family 95 protein</fullName>
    </submittedName>
</protein>
<dbReference type="RefSeq" id="WP_066535022.1">
    <property type="nucleotide sequence ID" value="NZ_CP021422.1"/>
</dbReference>